<evidence type="ECO:0000313" key="6">
    <source>
        <dbReference type="EMBL" id="MCS0631126.1"/>
    </source>
</evidence>
<evidence type="ECO:0000313" key="7">
    <source>
        <dbReference type="Proteomes" id="UP001165263"/>
    </source>
</evidence>
<dbReference type="InterPro" id="IPR005119">
    <property type="entry name" value="LysR_subst-bd"/>
</dbReference>
<keyword evidence="3" id="KW-0238">DNA-binding</keyword>
<comment type="similarity">
    <text evidence="1">Belongs to the LysR transcriptional regulatory family.</text>
</comment>
<evidence type="ECO:0000259" key="5">
    <source>
        <dbReference type="PROSITE" id="PS50931"/>
    </source>
</evidence>
<comment type="caution">
    <text evidence="6">The sequence shown here is derived from an EMBL/GenBank/DDBJ whole genome shotgun (WGS) entry which is preliminary data.</text>
</comment>
<organism evidence="6 7">
    <name type="scientific">Telluria mixta</name>
    <dbReference type="NCBI Taxonomy" id="34071"/>
    <lineage>
        <taxon>Bacteria</taxon>
        <taxon>Pseudomonadati</taxon>
        <taxon>Pseudomonadota</taxon>
        <taxon>Betaproteobacteria</taxon>
        <taxon>Burkholderiales</taxon>
        <taxon>Oxalobacteraceae</taxon>
        <taxon>Telluria group</taxon>
        <taxon>Telluria</taxon>
    </lineage>
</organism>
<dbReference type="Gene3D" id="1.10.10.10">
    <property type="entry name" value="Winged helix-like DNA-binding domain superfamily/Winged helix DNA-binding domain"/>
    <property type="match status" value="1"/>
</dbReference>
<reference evidence="6" key="1">
    <citation type="submission" date="2022-08" db="EMBL/GenBank/DDBJ databases">
        <title>Reclassification of Massilia species as members of the genera Telluria, Duganella, Pseudoduganella, Mokoshia gen. nov. and Zemynaea gen. nov. using orthogonal and non-orthogonal genome-based approaches.</title>
        <authorList>
            <person name="Bowman J.P."/>
        </authorList>
    </citation>
    <scope>NUCLEOTIDE SEQUENCE</scope>
    <source>
        <strain evidence="6">LMG 11547</strain>
    </source>
</reference>
<dbReference type="InterPro" id="IPR036388">
    <property type="entry name" value="WH-like_DNA-bd_sf"/>
</dbReference>
<evidence type="ECO:0000256" key="2">
    <source>
        <dbReference type="ARBA" id="ARBA00023015"/>
    </source>
</evidence>
<dbReference type="Pfam" id="PF03466">
    <property type="entry name" value="LysR_substrate"/>
    <property type="match status" value="1"/>
</dbReference>
<evidence type="ECO:0000256" key="4">
    <source>
        <dbReference type="ARBA" id="ARBA00023163"/>
    </source>
</evidence>
<evidence type="ECO:0000256" key="1">
    <source>
        <dbReference type="ARBA" id="ARBA00009437"/>
    </source>
</evidence>
<dbReference type="SUPFAM" id="SSF53850">
    <property type="entry name" value="Periplasmic binding protein-like II"/>
    <property type="match status" value="1"/>
</dbReference>
<evidence type="ECO:0000256" key="3">
    <source>
        <dbReference type="ARBA" id="ARBA00023125"/>
    </source>
</evidence>
<dbReference type="PANTHER" id="PTHR30346:SF30">
    <property type="entry name" value="SMALL NEUTRAL PROTEASE REGULATORY PROTEIN"/>
    <property type="match status" value="1"/>
</dbReference>
<dbReference type="PROSITE" id="PS50931">
    <property type="entry name" value="HTH_LYSR"/>
    <property type="match status" value="1"/>
</dbReference>
<dbReference type="InterPro" id="IPR000847">
    <property type="entry name" value="LysR_HTH_N"/>
</dbReference>
<dbReference type="CDD" id="cd08414">
    <property type="entry name" value="PBP2_LTTR_aromatics_like"/>
    <property type="match status" value="1"/>
</dbReference>
<dbReference type="Gene3D" id="3.40.190.10">
    <property type="entry name" value="Periplasmic binding protein-like II"/>
    <property type="match status" value="2"/>
</dbReference>
<dbReference type="PANTHER" id="PTHR30346">
    <property type="entry name" value="TRANSCRIPTIONAL DUAL REGULATOR HCAR-RELATED"/>
    <property type="match status" value="1"/>
</dbReference>
<dbReference type="Pfam" id="PF00126">
    <property type="entry name" value="HTH_1"/>
    <property type="match status" value="1"/>
</dbReference>
<sequence length="292" mass="31842">MELRHFRYFVAVAEELHFARAAERLGIAPSTLTVQIQEIERTLQARLLQRTKRSVRLTGAGELFLEQARASLRQFDQAIGVGRRAGRGELGRLVVGYVGSAALASILQQQMRRFRADWPDVQLQASELPMGRLPGLVAEGHVDVGFVRLPMALPDELRVHVVQRNRFCVALPASHRLAGAAAVDAGALADDDFIVPEQDLGTREVGRRGRFVPRIVSVPGNLLTVLTEVSLWMGVAVVPDVVASTLVLPDVVYKPLAGEPVTSELAAIFRRSEGAPAAKNLIRQLVAELSPC</sequence>
<dbReference type="InterPro" id="IPR036390">
    <property type="entry name" value="WH_DNA-bd_sf"/>
</dbReference>
<name>A0ABT2C2S1_9BURK</name>
<protein>
    <submittedName>
        <fullName evidence="6">LysR substrate-binding domain-containing protein</fullName>
    </submittedName>
</protein>
<proteinExistence type="inferred from homology"/>
<dbReference type="SUPFAM" id="SSF46785">
    <property type="entry name" value="Winged helix' DNA-binding domain"/>
    <property type="match status" value="1"/>
</dbReference>
<keyword evidence="7" id="KW-1185">Reference proteome</keyword>
<keyword evidence="4" id="KW-0804">Transcription</keyword>
<dbReference type="EMBL" id="JANUHC010000006">
    <property type="protein sequence ID" value="MCS0631126.1"/>
    <property type="molecule type" value="Genomic_DNA"/>
</dbReference>
<keyword evidence="2" id="KW-0805">Transcription regulation</keyword>
<gene>
    <name evidence="6" type="ORF">NX786_17475</name>
</gene>
<dbReference type="RefSeq" id="WP_259450208.1">
    <property type="nucleotide sequence ID" value="NZ_CP119520.1"/>
</dbReference>
<accession>A0ABT2C2S1</accession>
<feature type="domain" description="HTH lysR-type" evidence="5">
    <location>
        <begin position="1"/>
        <end position="58"/>
    </location>
</feature>
<dbReference type="Proteomes" id="UP001165263">
    <property type="component" value="Unassembled WGS sequence"/>
</dbReference>